<dbReference type="Proteomes" id="UP001201980">
    <property type="component" value="Unassembled WGS sequence"/>
</dbReference>
<sequence>MVYLSPKGRRNGLEVTIDVQDDGGQMVPAPEAEVRPGSLKAYQQPKRAGQIVDRFIQSQSGKKYTVRCSHATLKTLRPGCYVRQAVFVDGVWAASYITPANHKSQKTFCGADRQVPGSTGKEMTQLFEFETPQARECTTLEQLQEDKATAAYAGVIEVQVSLCGNKREAVPPNLLPEIRNTLSPLNRDVVEERGLTHTTRLNNPSEYHPAPPRYDTQIVEHLYSVNFHYRSHKELESLGVELTQIAAPVPKPQKGKFRRALSSVNPLKCFSKA</sequence>
<organism evidence="2 3">
    <name type="scientific">Zalerion maritima</name>
    <dbReference type="NCBI Taxonomy" id="339359"/>
    <lineage>
        <taxon>Eukaryota</taxon>
        <taxon>Fungi</taxon>
        <taxon>Dikarya</taxon>
        <taxon>Ascomycota</taxon>
        <taxon>Pezizomycotina</taxon>
        <taxon>Sordariomycetes</taxon>
        <taxon>Lulworthiomycetidae</taxon>
        <taxon>Lulworthiales</taxon>
        <taxon>Lulworthiaceae</taxon>
        <taxon>Zalerion</taxon>
    </lineage>
</organism>
<dbReference type="InterPro" id="IPR057678">
    <property type="entry name" value="DUF7918"/>
</dbReference>
<evidence type="ECO:0000259" key="1">
    <source>
        <dbReference type="Pfam" id="PF25534"/>
    </source>
</evidence>
<dbReference type="Pfam" id="PF25534">
    <property type="entry name" value="DUF7918"/>
    <property type="match status" value="1"/>
</dbReference>
<proteinExistence type="predicted"/>
<evidence type="ECO:0000313" key="2">
    <source>
        <dbReference type="EMBL" id="KAJ2905267.1"/>
    </source>
</evidence>
<reference evidence="2" key="1">
    <citation type="submission" date="2022-07" db="EMBL/GenBank/DDBJ databases">
        <title>Draft genome sequence of Zalerion maritima ATCC 34329, a (micro)plastics degrading marine fungus.</title>
        <authorList>
            <person name="Paco A."/>
            <person name="Goncalves M.F.M."/>
            <person name="Rocha-Santos T.A.P."/>
            <person name="Alves A."/>
        </authorList>
    </citation>
    <scope>NUCLEOTIDE SEQUENCE</scope>
    <source>
        <strain evidence="2">ATCC 34329</strain>
    </source>
</reference>
<comment type="caution">
    <text evidence="2">The sequence shown here is derived from an EMBL/GenBank/DDBJ whole genome shotgun (WGS) entry which is preliminary data.</text>
</comment>
<accession>A0AAD5WW12</accession>
<gene>
    <name evidence="2" type="ORF">MKZ38_005969</name>
</gene>
<evidence type="ECO:0000313" key="3">
    <source>
        <dbReference type="Proteomes" id="UP001201980"/>
    </source>
</evidence>
<keyword evidence="3" id="KW-1185">Reference proteome</keyword>
<protein>
    <recommendedName>
        <fullName evidence="1">DUF7918 domain-containing protein</fullName>
    </recommendedName>
</protein>
<dbReference type="EMBL" id="JAKWBI020000035">
    <property type="protein sequence ID" value="KAJ2905267.1"/>
    <property type="molecule type" value="Genomic_DNA"/>
</dbReference>
<feature type="domain" description="DUF7918" evidence="1">
    <location>
        <begin position="39"/>
        <end position="240"/>
    </location>
</feature>
<dbReference type="AlphaFoldDB" id="A0AAD5WW12"/>
<name>A0AAD5WW12_9PEZI</name>